<evidence type="ECO:0000313" key="3">
    <source>
        <dbReference type="Proteomes" id="UP001199106"/>
    </source>
</evidence>
<gene>
    <name evidence="2" type="ORF">G6011_06505</name>
</gene>
<feature type="domain" description="F-box" evidence="1">
    <location>
        <begin position="1"/>
        <end position="49"/>
    </location>
</feature>
<dbReference type="SUPFAM" id="SSF52047">
    <property type="entry name" value="RNI-like"/>
    <property type="match status" value="1"/>
</dbReference>
<dbReference type="PROSITE" id="PS50181">
    <property type="entry name" value="FBOX"/>
    <property type="match status" value="1"/>
</dbReference>
<accession>A0AAD4FGI0</accession>
<proteinExistence type="predicted"/>
<dbReference type="AlphaFoldDB" id="A0AAD4FGI0"/>
<dbReference type="Proteomes" id="UP001199106">
    <property type="component" value="Unassembled WGS sequence"/>
</dbReference>
<keyword evidence="3" id="KW-1185">Reference proteome</keyword>
<organism evidence="2 3">
    <name type="scientific">Alternaria panax</name>
    <dbReference type="NCBI Taxonomy" id="48097"/>
    <lineage>
        <taxon>Eukaryota</taxon>
        <taxon>Fungi</taxon>
        <taxon>Dikarya</taxon>
        <taxon>Ascomycota</taxon>
        <taxon>Pezizomycotina</taxon>
        <taxon>Dothideomycetes</taxon>
        <taxon>Pleosporomycetidae</taxon>
        <taxon>Pleosporales</taxon>
        <taxon>Pleosporineae</taxon>
        <taxon>Pleosporaceae</taxon>
        <taxon>Alternaria</taxon>
        <taxon>Alternaria sect. Panax</taxon>
    </lineage>
</organism>
<reference evidence="2" key="1">
    <citation type="submission" date="2021-07" db="EMBL/GenBank/DDBJ databases">
        <title>Genome Resource of American Ginseng Black Spot Pathogen Alternaria panax.</title>
        <authorList>
            <person name="Qiu C."/>
            <person name="Wang W."/>
            <person name="Liu Z."/>
        </authorList>
    </citation>
    <scope>NUCLEOTIDE SEQUENCE</scope>
    <source>
        <strain evidence="2">BNCC115425</strain>
    </source>
</reference>
<evidence type="ECO:0000259" key="1">
    <source>
        <dbReference type="PROSITE" id="PS50181"/>
    </source>
</evidence>
<dbReference type="Gene3D" id="3.80.10.10">
    <property type="entry name" value="Ribonuclease Inhibitor"/>
    <property type="match status" value="1"/>
</dbReference>
<name>A0AAD4FGI0_9PLEO</name>
<comment type="caution">
    <text evidence="2">The sequence shown here is derived from an EMBL/GenBank/DDBJ whole genome shotgun (WGS) entry which is preliminary data.</text>
</comment>
<dbReference type="InterPro" id="IPR032675">
    <property type="entry name" value="LRR_dom_sf"/>
</dbReference>
<protein>
    <recommendedName>
        <fullName evidence="1">F-box domain-containing protein</fullName>
    </recommendedName>
</protein>
<dbReference type="InterPro" id="IPR001810">
    <property type="entry name" value="F-box_dom"/>
</dbReference>
<sequence>MDNLPDELLFEIINQLFLGNVDDVWNISVTNRRLHQIAKELLYSSYSNKDVVPGLFIRALASSPNLERCVQQVEWRAGGYDLKFPEELTTAELRYVTERVGFGEVGRTEVAGESMIRKLNAWLADREEEDCINIFMLFTRKVKRVVITPKEWSRKVVWFKPALASQMFSNLQEAYIHKEMRIGNVLSLFLLPSMRTLTLSHVGINRNIDGVGPRPEWEANNAFWKRLEREGSSIENLMLSNVGSDTLDLVRALESFQGLKNLEFAFHGHGLGRDDVNVRTLLRAIAHHHGSLRWFHLEDPRLGKDPKVFEEVKTLDHLECLQMTMPVFHGSMNHKEEQLPEALLGCFRNLPRHLKNLRISAREDYQDVPTRFLDVLLSMAPTIDTILPHLEKITFFDWNPQLGTFPCQIQTAALQSALAKADVELESIYDTDEFAELYHEQGNIVVSTIEPDLVSVAVQHGCH</sequence>
<dbReference type="CDD" id="cd09917">
    <property type="entry name" value="F-box_SF"/>
    <property type="match status" value="1"/>
</dbReference>
<evidence type="ECO:0000313" key="2">
    <source>
        <dbReference type="EMBL" id="KAG9189637.1"/>
    </source>
</evidence>
<dbReference type="EMBL" id="JAANER010000005">
    <property type="protein sequence ID" value="KAG9189637.1"/>
    <property type="molecule type" value="Genomic_DNA"/>
</dbReference>